<dbReference type="InterPro" id="IPR036291">
    <property type="entry name" value="NAD(P)-bd_dom_sf"/>
</dbReference>
<evidence type="ECO:0000313" key="5">
    <source>
        <dbReference type="Proteomes" id="UP000005824"/>
    </source>
</evidence>
<keyword evidence="1" id="KW-0732">Signal</keyword>
<accession>B4D7B4</accession>
<dbReference type="AlphaFoldDB" id="B4D7B4"/>
<protein>
    <submittedName>
        <fullName evidence="4">Oxidoreductase domain protein</fullName>
    </submittedName>
</protein>
<dbReference type="Pfam" id="PF19051">
    <property type="entry name" value="GFO_IDH_MocA_C2"/>
    <property type="match status" value="1"/>
</dbReference>
<evidence type="ECO:0000313" key="4">
    <source>
        <dbReference type="EMBL" id="EDY17765.1"/>
    </source>
</evidence>
<dbReference type="PANTHER" id="PTHR43818">
    <property type="entry name" value="BCDNA.GH03377"/>
    <property type="match status" value="1"/>
</dbReference>
<proteinExistence type="predicted"/>
<dbReference type="Pfam" id="PF01408">
    <property type="entry name" value="GFO_IDH_MocA"/>
    <property type="match status" value="1"/>
</dbReference>
<dbReference type="RefSeq" id="WP_006982125.1">
    <property type="nucleotide sequence ID" value="NZ_ABVL01000017.1"/>
</dbReference>
<evidence type="ECO:0000259" key="2">
    <source>
        <dbReference type="Pfam" id="PF01408"/>
    </source>
</evidence>
<dbReference type="Proteomes" id="UP000005824">
    <property type="component" value="Unassembled WGS sequence"/>
</dbReference>
<reference evidence="4 5" key="1">
    <citation type="journal article" date="2011" name="J. Bacteriol.">
        <title>Genome sequence of Chthoniobacter flavus Ellin428, an aerobic heterotrophic soil bacterium.</title>
        <authorList>
            <person name="Kant R."/>
            <person name="van Passel M.W."/>
            <person name="Palva A."/>
            <person name="Lucas S."/>
            <person name="Lapidus A."/>
            <person name="Glavina Del Rio T."/>
            <person name="Dalin E."/>
            <person name="Tice H."/>
            <person name="Bruce D."/>
            <person name="Goodwin L."/>
            <person name="Pitluck S."/>
            <person name="Larimer F.W."/>
            <person name="Land M.L."/>
            <person name="Hauser L."/>
            <person name="Sangwan P."/>
            <person name="de Vos W.M."/>
            <person name="Janssen P.H."/>
            <person name="Smidt H."/>
        </authorList>
    </citation>
    <scope>NUCLEOTIDE SEQUENCE [LARGE SCALE GENOMIC DNA]</scope>
    <source>
        <strain evidence="4 5">Ellin428</strain>
    </source>
</reference>
<name>B4D7B4_9BACT</name>
<evidence type="ECO:0000259" key="3">
    <source>
        <dbReference type="Pfam" id="PF19051"/>
    </source>
</evidence>
<dbReference type="InterPro" id="IPR006311">
    <property type="entry name" value="TAT_signal"/>
</dbReference>
<dbReference type="EMBL" id="ABVL01000017">
    <property type="protein sequence ID" value="EDY17765.1"/>
    <property type="molecule type" value="Genomic_DNA"/>
</dbReference>
<feature type="domain" description="Gfo/Idh/MocA-like oxidoreductase N-terminal" evidence="2">
    <location>
        <begin position="34"/>
        <end position="152"/>
    </location>
</feature>
<dbReference type="PANTHER" id="PTHR43818:SF10">
    <property type="entry name" value="NADH-DEPENDENT DEHYDROGENASE-RELATED"/>
    <property type="match status" value="1"/>
</dbReference>
<dbReference type="SUPFAM" id="SSF55347">
    <property type="entry name" value="Glyceraldehyde-3-phosphate dehydrogenase-like, C-terminal domain"/>
    <property type="match status" value="1"/>
</dbReference>
<dbReference type="PROSITE" id="PS51318">
    <property type="entry name" value="TAT"/>
    <property type="match status" value="1"/>
</dbReference>
<feature type="signal peptide" evidence="1">
    <location>
        <begin position="1"/>
        <end position="25"/>
    </location>
</feature>
<dbReference type="SUPFAM" id="SSF51735">
    <property type="entry name" value="NAD(P)-binding Rossmann-fold domains"/>
    <property type="match status" value="1"/>
</dbReference>
<dbReference type="STRING" id="497964.CfE428DRAFT_4804"/>
<dbReference type="InterPro" id="IPR000683">
    <property type="entry name" value="Gfo/Idh/MocA-like_OxRdtase_N"/>
</dbReference>
<comment type="caution">
    <text evidence="4">The sequence shown here is derived from an EMBL/GenBank/DDBJ whole genome shotgun (WGS) entry which is preliminary data.</text>
</comment>
<feature type="chain" id="PRO_5002802551" evidence="1">
    <location>
        <begin position="26"/>
        <end position="336"/>
    </location>
</feature>
<dbReference type="InterPro" id="IPR050463">
    <property type="entry name" value="Gfo/Idh/MocA_oxidrdct_glycsds"/>
</dbReference>
<organism evidence="4 5">
    <name type="scientific">Chthoniobacter flavus Ellin428</name>
    <dbReference type="NCBI Taxonomy" id="497964"/>
    <lineage>
        <taxon>Bacteria</taxon>
        <taxon>Pseudomonadati</taxon>
        <taxon>Verrucomicrobiota</taxon>
        <taxon>Spartobacteria</taxon>
        <taxon>Chthoniobacterales</taxon>
        <taxon>Chthoniobacteraceae</taxon>
        <taxon>Chthoniobacter</taxon>
    </lineage>
</organism>
<dbReference type="eggNOG" id="COG0673">
    <property type="taxonomic scope" value="Bacteria"/>
</dbReference>
<evidence type="ECO:0000256" key="1">
    <source>
        <dbReference type="SAM" id="SignalP"/>
    </source>
</evidence>
<feature type="domain" description="Gfo/Idh/MocA-like oxidoreductase bacterial type C-terminal" evidence="3">
    <location>
        <begin position="199"/>
        <end position="268"/>
    </location>
</feature>
<dbReference type="Gene3D" id="3.40.50.720">
    <property type="entry name" value="NAD(P)-binding Rossmann-like Domain"/>
    <property type="match status" value="1"/>
</dbReference>
<dbReference type="InParanoid" id="B4D7B4"/>
<dbReference type="GO" id="GO:0000166">
    <property type="term" value="F:nucleotide binding"/>
    <property type="evidence" value="ECO:0007669"/>
    <property type="project" value="InterPro"/>
</dbReference>
<sequence>MNTTRRTFLKTSGTAILGFPALVRAANLNSNLQIAAVGCSGKGLSDITETGSHPKAKFVGFCDVDTTHFEKADAKFPGVPHFQDFRDMFAKLGDKFDAVTVSTPDHMHAYISLDAMRRGKHLYCQKPLSHTVWEARQMKLQAGKSKVITQMGNQIHSAKEYRTAVKVLRDGAIGKIKAVHSWQKNPGNGYTKLTAPPAPGPIPASLNWDWWLGVAPYREYAPDVYHPFKWRDWQDFGAGTMGDFGCHILDPVFTALELTAPISIRAENVGANPQTWPAAETISYVFPATKWTVEERLPLTGMTADVSRTARSRRCRRAPSCRPAGLYSSAKPAPWS</sequence>
<gene>
    <name evidence="4" type="ORF">CfE428DRAFT_4804</name>
</gene>
<dbReference type="Gene3D" id="3.30.360.10">
    <property type="entry name" value="Dihydrodipicolinate Reductase, domain 2"/>
    <property type="match status" value="1"/>
</dbReference>
<dbReference type="InterPro" id="IPR043906">
    <property type="entry name" value="Gfo/Idh/MocA_OxRdtase_bact_C"/>
</dbReference>
<keyword evidence="5" id="KW-1185">Reference proteome</keyword>